<reference evidence="2 5" key="1">
    <citation type="submission" date="2023-07" db="EMBL/GenBank/DDBJ databases">
        <authorList>
            <person name="Peeters C."/>
        </authorList>
    </citation>
    <scope>NUCLEOTIDE SEQUENCE</scope>
    <source>
        <strain evidence="3 5">R-77569</strain>
        <strain evidence="2">R-77591</strain>
    </source>
</reference>
<dbReference type="EMBL" id="CAUDKV010000018">
    <property type="protein sequence ID" value="CAJ0887097.1"/>
    <property type="molecule type" value="Genomic_DNA"/>
</dbReference>
<evidence type="ECO:0000259" key="1">
    <source>
        <dbReference type="Pfam" id="PF00144"/>
    </source>
</evidence>
<dbReference type="EMBL" id="CATVXE010000028">
    <property type="protein sequence ID" value="CAJ0696243.1"/>
    <property type="molecule type" value="Genomic_DNA"/>
</dbReference>
<dbReference type="Proteomes" id="UP001190002">
    <property type="component" value="Unassembled WGS sequence"/>
</dbReference>
<dbReference type="AlphaFoldDB" id="A0AAD2B5J2"/>
<dbReference type="Gene3D" id="3.40.710.10">
    <property type="entry name" value="DD-peptidase/beta-lactamase superfamily"/>
    <property type="match status" value="1"/>
</dbReference>
<organism evidence="2 4">
    <name type="scientific">Ralstonia mannitolilytica</name>
    <dbReference type="NCBI Taxonomy" id="105219"/>
    <lineage>
        <taxon>Bacteria</taxon>
        <taxon>Pseudomonadati</taxon>
        <taxon>Pseudomonadota</taxon>
        <taxon>Betaproteobacteria</taxon>
        <taxon>Burkholderiales</taxon>
        <taxon>Burkholderiaceae</taxon>
        <taxon>Ralstonia</taxon>
    </lineage>
</organism>
<dbReference type="InterPro" id="IPR050789">
    <property type="entry name" value="Diverse_Enzym_Activities"/>
</dbReference>
<dbReference type="Proteomes" id="UP001190452">
    <property type="component" value="Unassembled WGS sequence"/>
</dbReference>
<gene>
    <name evidence="3" type="ORF">R77569_03775</name>
    <name evidence="2" type="ORF">R77591_04555</name>
</gene>
<comment type="caution">
    <text evidence="2">The sequence shown here is derived from an EMBL/GenBank/DDBJ whole genome shotgun (WGS) entry which is preliminary data.</text>
</comment>
<feature type="domain" description="Beta-lactamase-related" evidence="1">
    <location>
        <begin position="26"/>
        <end position="405"/>
    </location>
</feature>
<dbReference type="RefSeq" id="WP_063393765.1">
    <property type="nucleotide sequence ID" value="NZ_CATVWW010000011.1"/>
</dbReference>
<dbReference type="SUPFAM" id="SSF56601">
    <property type="entry name" value="beta-lactamase/transpeptidase-like"/>
    <property type="match status" value="1"/>
</dbReference>
<evidence type="ECO:0000313" key="2">
    <source>
        <dbReference type="EMBL" id="CAJ0696243.1"/>
    </source>
</evidence>
<dbReference type="PANTHER" id="PTHR43283">
    <property type="entry name" value="BETA-LACTAMASE-RELATED"/>
    <property type="match status" value="1"/>
</dbReference>
<dbReference type="InterPro" id="IPR001466">
    <property type="entry name" value="Beta-lactam-related"/>
</dbReference>
<keyword evidence="5" id="KW-1185">Reference proteome</keyword>
<dbReference type="InterPro" id="IPR012338">
    <property type="entry name" value="Beta-lactam/transpept-like"/>
</dbReference>
<sequence>MDRQATQPHGMSRDRLARVERFIDDAYIATGKLPGALTQVWRHGELVLNSVLGLADRERQVPLAEDAIFRIYSMTKPVTSVAFMMLVEACKVALDDPVSKFIPAWKELGVFAGGFMEGFQTRPVKRPMLMVDLLRHTSGLTYGFHQNTNVDAAYRRLKLGDVTTQGTLDEMIEKLAGVPLEFSPGEAWNYSVSTDVLGYLVGKISGMPFETFLKERIFDPLGMVDTGFYVPQDKASRFCACYAVGALGSAVVPDQRPALQDDPRTSRYLAPPSFVSGGGGLVSTAADYLRFSRMLLQGGELDGVRLLGPKTVALMTANHLPGGADISTLSPRSMFSEAAYDGVGFGLGFATTISPAATLIPGSAGDFFWGGAAGTFFWVDPQEDLIGLFLTQVLPSSAYPVRRQLRTLVYSAITESGAGRALNPRAHPQI</sequence>
<name>A0AAD2B5J2_9RALS</name>
<accession>A0AAD2B5J2</accession>
<evidence type="ECO:0000313" key="3">
    <source>
        <dbReference type="EMBL" id="CAJ0887097.1"/>
    </source>
</evidence>
<evidence type="ECO:0000313" key="4">
    <source>
        <dbReference type="Proteomes" id="UP001190002"/>
    </source>
</evidence>
<evidence type="ECO:0000313" key="5">
    <source>
        <dbReference type="Proteomes" id="UP001190452"/>
    </source>
</evidence>
<dbReference type="Pfam" id="PF00144">
    <property type="entry name" value="Beta-lactamase"/>
    <property type="match status" value="1"/>
</dbReference>
<protein>
    <recommendedName>
        <fullName evidence="1">Beta-lactamase-related domain-containing protein</fullName>
    </recommendedName>
</protein>
<dbReference type="PANTHER" id="PTHR43283:SF3">
    <property type="entry name" value="BETA-LACTAMASE FAMILY PROTEIN (AFU_ORTHOLOGUE AFUA_5G07500)"/>
    <property type="match status" value="1"/>
</dbReference>
<proteinExistence type="predicted"/>